<dbReference type="EMBL" id="PKMF04000272">
    <property type="protein sequence ID" value="KAK7839940.1"/>
    <property type="molecule type" value="Genomic_DNA"/>
</dbReference>
<comment type="caution">
    <text evidence="3">The sequence shown here is derived from an EMBL/GenBank/DDBJ whole genome shotgun (WGS) entry which is preliminary data.</text>
</comment>
<name>A0AAW0KME6_QUESU</name>
<feature type="domain" description="DUF4283" evidence="1">
    <location>
        <begin position="24"/>
        <end position="66"/>
    </location>
</feature>
<evidence type="ECO:0008006" key="5">
    <source>
        <dbReference type="Google" id="ProtNLM"/>
    </source>
</evidence>
<proteinExistence type="predicted"/>
<reference evidence="3 4" key="1">
    <citation type="journal article" date="2018" name="Sci. Data">
        <title>The draft genome sequence of cork oak.</title>
        <authorList>
            <person name="Ramos A.M."/>
            <person name="Usie A."/>
            <person name="Barbosa P."/>
            <person name="Barros P.M."/>
            <person name="Capote T."/>
            <person name="Chaves I."/>
            <person name="Simoes F."/>
            <person name="Abreu I."/>
            <person name="Carrasquinho I."/>
            <person name="Faro C."/>
            <person name="Guimaraes J.B."/>
            <person name="Mendonca D."/>
            <person name="Nobrega F."/>
            <person name="Rodrigues L."/>
            <person name="Saibo N.J.M."/>
            <person name="Varela M.C."/>
            <person name="Egas C."/>
            <person name="Matos J."/>
            <person name="Miguel C.M."/>
            <person name="Oliveira M.M."/>
            <person name="Ricardo C.P."/>
            <person name="Goncalves S."/>
        </authorList>
    </citation>
    <scope>NUCLEOTIDE SEQUENCE [LARGE SCALE GENOMIC DNA]</scope>
    <source>
        <strain evidence="4">cv. HL8</strain>
    </source>
</reference>
<dbReference type="Pfam" id="PF14111">
    <property type="entry name" value="DUF4283"/>
    <property type="match status" value="1"/>
</dbReference>
<protein>
    <recommendedName>
        <fullName evidence="5">DUF4283 domain-containing protein</fullName>
    </recommendedName>
</protein>
<evidence type="ECO:0000313" key="3">
    <source>
        <dbReference type="EMBL" id="KAK7839940.1"/>
    </source>
</evidence>
<feature type="domain" description="Zinc knuckle CX2CX4HX4C" evidence="2">
    <location>
        <begin position="135"/>
        <end position="170"/>
    </location>
</feature>
<gene>
    <name evidence="3" type="ORF">CFP56_017362</name>
</gene>
<sequence>MEDLETQWARGSTWRPSLKPCEVCGAQFEVRDLGSNTVLIIFEDEIDLQKLMVQGPWTFDKYLIGLYKPTREESVDDATFDKTTFWVQMHNLPLRCMNKTTAEAIGKTLGIVEHVDASAIGECRGRYLRVRIKLNITKPLCQGRMVNISEAEPQWVAFQYEKLSIFCYWC</sequence>
<evidence type="ECO:0000313" key="4">
    <source>
        <dbReference type="Proteomes" id="UP000237347"/>
    </source>
</evidence>
<dbReference type="Pfam" id="PF14392">
    <property type="entry name" value="zf-CCHC_4"/>
    <property type="match status" value="1"/>
</dbReference>
<dbReference type="AlphaFoldDB" id="A0AAW0KME6"/>
<dbReference type="InterPro" id="IPR040256">
    <property type="entry name" value="At4g02000-like"/>
</dbReference>
<dbReference type="InterPro" id="IPR025836">
    <property type="entry name" value="Zn_knuckle_CX2CX4HX4C"/>
</dbReference>
<dbReference type="PANTHER" id="PTHR31286">
    <property type="entry name" value="GLYCINE-RICH CELL WALL STRUCTURAL PROTEIN 1.8-LIKE"/>
    <property type="match status" value="1"/>
</dbReference>
<keyword evidence="4" id="KW-1185">Reference proteome</keyword>
<evidence type="ECO:0000259" key="1">
    <source>
        <dbReference type="Pfam" id="PF14111"/>
    </source>
</evidence>
<dbReference type="PANTHER" id="PTHR31286:SF167">
    <property type="entry name" value="OS09G0268800 PROTEIN"/>
    <property type="match status" value="1"/>
</dbReference>
<evidence type="ECO:0000259" key="2">
    <source>
        <dbReference type="Pfam" id="PF14392"/>
    </source>
</evidence>
<dbReference type="InterPro" id="IPR025558">
    <property type="entry name" value="DUF4283"/>
</dbReference>
<dbReference type="Proteomes" id="UP000237347">
    <property type="component" value="Unassembled WGS sequence"/>
</dbReference>
<organism evidence="3 4">
    <name type="scientific">Quercus suber</name>
    <name type="common">Cork oak</name>
    <dbReference type="NCBI Taxonomy" id="58331"/>
    <lineage>
        <taxon>Eukaryota</taxon>
        <taxon>Viridiplantae</taxon>
        <taxon>Streptophyta</taxon>
        <taxon>Embryophyta</taxon>
        <taxon>Tracheophyta</taxon>
        <taxon>Spermatophyta</taxon>
        <taxon>Magnoliopsida</taxon>
        <taxon>eudicotyledons</taxon>
        <taxon>Gunneridae</taxon>
        <taxon>Pentapetalae</taxon>
        <taxon>rosids</taxon>
        <taxon>fabids</taxon>
        <taxon>Fagales</taxon>
        <taxon>Fagaceae</taxon>
        <taxon>Quercus</taxon>
    </lineage>
</organism>
<accession>A0AAW0KME6</accession>